<dbReference type="GO" id="GO:0051315">
    <property type="term" value="P:attachment of mitotic spindle microtubules to kinetochore"/>
    <property type="evidence" value="ECO:0007669"/>
    <property type="project" value="TreeGrafter"/>
</dbReference>
<evidence type="ECO:0000256" key="6">
    <source>
        <dbReference type="ARBA" id="ARBA00023306"/>
    </source>
</evidence>
<name>A0A2V3J2P7_9FLOR</name>
<dbReference type="GO" id="GO:0007094">
    <property type="term" value="P:mitotic spindle assembly checkpoint signaling"/>
    <property type="evidence" value="ECO:0007669"/>
    <property type="project" value="InterPro"/>
</dbReference>
<evidence type="ECO:0000256" key="7">
    <source>
        <dbReference type="SAM" id="Coils"/>
    </source>
</evidence>
<feature type="coiled-coil region" evidence="7">
    <location>
        <begin position="528"/>
        <end position="555"/>
    </location>
</feature>
<dbReference type="Pfam" id="PF05557">
    <property type="entry name" value="MAD"/>
    <property type="match status" value="1"/>
</dbReference>
<proteinExistence type="inferred from homology"/>
<dbReference type="AlphaFoldDB" id="A0A2V3J2P7"/>
<gene>
    <name evidence="8" type="ORF">BWQ96_01842</name>
</gene>
<dbReference type="GO" id="GO:0072686">
    <property type="term" value="C:mitotic spindle"/>
    <property type="evidence" value="ECO:0007669"/>
    <property type="project" value="TreeGrafter"/>
</dbReference>
<evidence type="ECO:0000256" key="3">
    <source>
        <dbReference type="ARBA" id="ARBA00022618"/>
    </source>
</evidence>
<dbReference type="PANTHER" id="PTHR23168:SF0">
    <property type="entry name" value="MITOTIC SPINDLE ASSEMBLY CHECKPOINT PROTEIN MAD1"/>
    <property type="match status" value="1"/>
</dbReference>
<dbReference type="GO" id="GO:0000776">
    <property type="term" value="C:kinetochore"/>
    <property type="evidence" value="ECO:0007669"/>
    <property type="project" value="TreeGrafter"/>
</dbReference>
<comment type="subcellular location">
    <subcellularLocation>
        <location evidence="1">Nucleus</location>
    </subcellularLocation>
</comment>
<reference evidence="8 9" key="1">
    <citation type="journal article" date="2018" name="Mol. Biol. Evol.">
        <title>Analysis of the draft genome of the red seaweed Gracilariopsis chorda provides insights into genome size evolution in Rhodophyta.</title>
        <authorList>
            <person name="Lee J."/>
            <person name="Yang E.C."/>
            <person name="Graf L."/>
            <person name="Yang J.H."/>
            <person name="Qiu H."/>
            <person name="Zel Zion U."/>
            <person name="Chan C.X."/>
            <person name="Stephens T.G."/>
            <person name="Weber A.P.M."/>
            <person name="Boo G.H."/>
            <person name="Boo S.M."/>
            <person name="Kim K.M."/>
            <person name="Shin Y."/>
            <person name="Jung M."/>
            <person name="Lee S.J."/>
            <person name="Yim H.S."/>
            <person name="Lee J.H."/>
            <person name="Bhattacharya D."/>
            <person name="Yoon H.S."/>
        </authorList>
    </citation>
    <scope>NUCLEOTIDE SEQUENCE [LARGE SCALE GENOMIC DNA]</scope>
    <source>
        <strain evidence="8 9">SKKU-2015</strain>
        <tissue evidence="8">Whole body</tissue>
    </source>
</reference>
<evidence type="ECO:0000313" key="9">
    <source>
        <dbReference type="Proteomes" id="UP000247409"/>
    </source>
</evidence>
<comment type="caution">
    <text evidence="8">The sequence shown here is derived from an EMBL/GenBank/DDBJ whole genome shotgun (WGS) entry which is preliminary data.</text>
</comment>
<dbReference type="InterPro" id="IPR008672">
    <property type="entry name" value="Mad1"/>
</dbReference>
<keyword evidence="9" id="KW-1185">Reference proteome</keyword>
<keyword evidence="6" id="KW-0131">Cell cycle</keyword>
<feature type="coiled-coil region" evidence="7">
    <location>
        <begin position="383"/>
        <end position="496"/>
    </location>
</feature>
<dbReference type="GO" id="GO:0005635">
    <property type="term" value="C:nuclear envelope"/>
    <property type="evidence" value="ECO:0007669"/>
    <property type="project" value="TreeGrafter"/>
</dbReference>
<evidence type="ECO:0000256" key="2">
    <source>
        <dbReference type="ARBA" id="ARBA00008029"/>
    </source>
</evidence>
<sequence length="745" mass="85590">MEVDDDNESHHPSTDEVWLRVDDTIRSLQSDVRVLQDPAVRTALQTPTATPRSPAELNAAIVSLRTELSLREKKLREEKQTTLVARQRAARAEGEILAFRRERAETSTLHENAVQQAAERITQLEKQLADYEHSVNMQRVRERDQRQRDRMHDNSFAAEREMYNTQIQMADAKIRRLERELTSLGERFQVQNKQLQDRYNLALTRADRLEKEKEQISTSRISFSEVRDRNITSLQENNRSLEAEVYKLRTQLRDQTQLRARTVEKLVEMESAVDRLREQCREAESKEENSRFLSEEITLLRIQASEEERAQRNASTLQSEKEELTRLICALSPTGDAQEGIRTLRSLALTQADSGSVDMAQRVAMQQYEVRLAAIEQQNSIKAMRIQDQLDDCKRRLVEMDAENKQVKSDWAAALDEKRRYERGRRILQREVEHLRAALREIEEVEIEGTPNVDDGRWRRRVKAAEDMLAECRSAMGNMEKELQSKQKQIVQLRSKGQGGFGSQASSDQQRVEMHNMERKLASEVSRRMQTEKQLETLSLRLKEAETSLEQTLAVNAALPPDNSPLDYDPTKVKVVHLADNPLTQAILDHAMGKSKEKTSSRQVDDGDVDMSDGANSEILQLKKHINELEKENANLTKNSKVGLRTKEIAMKKIGEVRSAVYNLLGWSMKMAGAKYTLGSIYAESPNEILEFGINENGTFALMQNHYTNQLTEEIEQYVRKMDSVPSLLAQITMENIEKTTLMNV</sequence>
<keyword evidence="4" id="KW-0498">Mitosis</keyword>
<dbReference type="PANTHER" id="PTHR23168">
    <property type="entry name" value="MITOTIC SPINDLE ASSEMBLY CHECKPOINT PROTEIN MAD1 MITOTIC ARREST DEFICIENT-LIKE PROTEIN 1"/>
    <property type="match status" value="1"/>
</dbReference>
<dbReference type="Gene3D" id="6.10.250.90">
    <property type="match status" value="1"/>
</dbReference>
<evidence type="ECO:0000313" key="8">
    <source>
        <dbReference type="EMBL" id="PXF48382.1"/>
    </source>
</evidence>
<evidence type="ECO:0000256" key="5">
    <source>
        <dbReference type="ARBA" id="ARBA00023242"/>
    </source>
</evidence>
<evidence type="ECO:0000256" key="1">
    <source>
        <dbReference type="ARBA" id="ARBA00004123"/>
    </source>
</evidence>
<dbReference type="GO" id="GO:0051301">
    <property type="term" value="P:cell division"/>
    <property type="evidence" value="ECO:0007669"/>
    <property type="project" value="UniProtKB-KW"/>
</dbReference>
<dbReference type="EMBL" id="NBIV01000014">
    <property type="protein sequence ID" value="PXF48382.1"/>
    <property type="molecule type" value="Genomic_DNA"/>
</dbReference>
<keyword evidence="3" id="KW-0132">Cell division</keyword>
<comment type="similarity">
    <text evidence="2">Belongs to the MAD1 family.</text>
</comment>
<dbReference type="Gene3D" id="3.30.457.60">
    <property type="match status" value="1"/>
</dbReference>
<feature type="coiled-coil region" evidence="7">
    <location>
        <begin position="612"/>
        <end position="639"/>
    </location>
</feature>
<dbReference type="STRING" id="448386.A0A2V3J2P7"/>
<keyword evidence="5" id="KW-0539">Nucleus</keyword>
<dbReference type="Proteomes" id="UP000247409">
    <property type="component" value="Unassembled WGS sequence"/>
</dbReference>
<evidence type="ECO:0000256" key="4">
    <source>
        <dbReference type="ARBA" id="ARBA00022776"/>
    </source>
</evidence>
<dbReference type="OrthoDB" id="331602at2759"/>
<keyword evidence="7" id="KW-0175">Coiled coil</keyword>
<accession>A0A2V3J2P7</accession>
<feature type="coiled-coil region" evidence="7">
    <location>
        <begin position="107"/>
        <end position="327"/>
    </location>
</feature>
<organism evidence="8 9">
    <name type="scientific">Gracilariopsis chorda</name>
    <dbReference type="NCBI Taxonomy" id="448386"/>
    <lineage>
        <taxon>Eukaryota</taxon>
        <taxon>Rhodophyta</taxon>
        <taxon>Florideophyceae</taxon>
        <taxon>Rhodymeniophycidae</taxon>
        <taxon>Gracilariales</taxon>
        <taxon>Gracilariaceae</taxon>
        <taxon>Gracilariopsis</taxon>
    </lineage>
</organism>
<protein>
    <submittedName>
        <fullName evidence="8">Mitotic spindle assembly checkpoint protein MAD1</fullName>
    </submittedName>
</protein>